<evidence type="ECO:0000313" key="1">
    <source>
        <dbReference type="EMBL" id="CAG8823385.1"/>
    </source>
</evidence>
<evidence type="ECO:0000313" key="2">
    <source>
        <dbReference type="Proteomes" id="UP000789396"/>
    </source>
</evidence>
<protein>
    <submittedName>
        <fullName evidence="1">3720_t:CDS:1</fullName>
    </submittedName>
</protein>
<accession>A0A9N9PB05</accession>
<feature type="non-terminal residue" evidence="1">
    <location>
        <position position="1"/>
    </location>
</feature>
<dbReference type="EMBL" id="CAJVPZ010103680">
    <property type="protein sequence ID" value="CAG8823385.1"/>
    <property type="molecule type" value="Genomic_DNA"/>
</dbReference>
<reference evidence="1" key="1">
    <citation type="submission" date="2021-06" db="EMBL/GenBank/DDBJ databases">
        <authorList>
            <person name="Kallberg Y."/>
            <person name="Tangrot J."/>
            <person name="Rosling A."/>
        </authorList>
    </citation>
    <scope>NUCLEOTIDE SEQUENCE</scope>
    <source>
        <strain evidence="1">IN212</strain>
    </source>
</reference>
<dbReference type="AlphaFoldDB" id="A0A9N9PB05"/>
<name>A0A9N9PB05_9GLOM</name>
<gene>
    <name evidence="1" type="ORF">RFULGI_LOCUS19841</name>
</gene>
<dbReference type="Proteomes" id="UP000789396">
    <property type="component" value="Unassembled WGS sequence"/>
</dbReference>
<proteinExistence type="predicted"/>
<keyword evidence="2" id="KW-1185">Reference proteome</keyword>
<feature type="non-terminal residue" evidence="1">
    <location>
        <position position="48"/>
    </location>
</feature>
<comment type="caution">
    <text evidence="1">The sequence shown here is derived from an EMBL/GenBank/DDBJ whole genome shotgun (WGS) entry which is preliminary data.</text>
</comment>
<organism evidence="1 2">
    <name type="scientific">Racocetra fulgida</name>
    <dbReference type="NCBI Taxonomy" id="60492"/>
    <lineage>
        <taxon>Eukaryota</taxon>
        <taxon>Fungi</taxon>
        <taxon>Fungi incertae sedis</taxon>
        <taxon>Mucoromycota</taxon>
        <taxon>Glomeromycotina</taxon>
        <taxon>Glomeromycetes</taxon>
        <taxon>Diversisporales</taxon>
        <taxon>Gigasporaceae</taxon>
        <taxon>Racocetra</taxon>
    </lineage>
</organism>
<sequence length="48" mass="5557">SSYIYYNTLKDDESCASAIRNRAQELLEKKDIDGVRLGACTYWPRPDM</sequence>